<proteinExistence type="inferred from homology"/>
<keyword evidence="2" id="KW-0805">Transcription regulation</keyword>
<sequence length="290" mass="33250">MNIQNLEAFIYVVYSGSFSKAAEALYLSQPSISARIRSLENDLNTTLLKRDGRKSLLTEAGKNFLPFAEKILEQYQKGIYKLNQQLYIPDQISIGCSNSVSSYLLPEIIPHLINKFPELNITIQSYHSEEVVSKVLNQEVDFGIVREITHPKINSILILNSHVGLYASPDHPLIKMQERMTKEDLSNYEFVFYDHNSTDWLLISRLLEPVKIQRKIIIHVDNMEAAKRLVKKNMGLCFLPEHAVQEELDNGTIVQVPIDCITEVSTKISIIYLNEKEKSPIVELIEELYN</sequence>
<dbReference type="PANTHER" id="PTHR30126">
    <property type="entry name" value="HTH-TYPE TRANSCRIPTIONAL REGULATOR"/>
    <property type="match status" value="1"/>
</dbReference>
<dbReference type="Gene3D" id="1.10.10.10">
    <property type="entry name" value="Winged helix-like DNA-binding domain superfamily/Winged helix DNA-binding domain"/>
    <property type="match status" value="1"/>
</dbReference>
<dbReference type="GO" id="GO:0003700">
    <property type="term" value="F:DNA-binding transcription factor activity"/>
    <property type="evidence" value="ECO:0007669"/>
    <property type="project" value="InterPro"/>
</dbReference>
<dbReference type="InterPro" id="IPR005119">
    <property type="entry name" value="LysR_subst-bd"/>
</dbReference>
<dbReference type="SUPFAM" id="SSF53850">
    <property type="entry name" value="Periplasmic binding protein-like II"/>
    <property type="match status" value="1"/>
</dbReference>
<comment type="caution">
    <text evidence="6">The sequence shown here is derived from an EMBL/GenBank/DDBJ whole genome shotgun (WGS) entry which is preliminary data.</text>
</comment>
<dbReference type="InterPro" id="IPR000847">
    <property type="entry name" value="LysR_HTH_N"/>
</dbReference>
<evidence type="ECO:0000256" key="3">
    <source>
        <dbReference type="ARBA" id="ARBA00023125"/>
    </source>
</evidence>
<keyword evidence="4" id="KW-0804">Transcription</keyword>
<dbReference type="FunFam" id="1.10.10.10:FF:000001">
    <property type="entry name" value="LysR family transcriptional regulator"/>
    <property type="match status" value="1"/>
</dbReference>
<dbReference type="PRINTS" id="PR00039">
    <property type="entry name" value="HTHLYSR"/>
</dbReference>
<keyword evidence="3" id="KW-0238">DNA-binding</keyword>
<evidence type="ECO:0000259" key="5">
    <source>
        <dbReference type="PROSITE" id="PS50931"/>
    </source>
</evidence>
<gene>
    <name evidence="6" type="ORF">CD29_14260</name>
</gene>
<dbReference type="InterPro" id="IPR036388">
    <property type="entry name" value="WH-like_DNA-bd_sf"/>
</dbReference>
<accession>A0A0A3HYS6</accession>
<dbReference type="Proteomes" id="UP000030416">
    <property type="component" value="Unassembled WGS sequence"/>
</dbReference>
<dbReference type="Gene3D" id="3.40.190.290">
    <property type="match status" value="1"/>
</dbReference>
<dbReference type="EMBL" id="JPVN01000017">
    <property type="protein sequence ID" value="KGR77614.1"/>
    <property type="molecule type" value="Genomic_DNA"/>
</dbReference>
<evidence type="ECO:0000313" key="7">
    <source>
        <dbReference type="Proteomes" id="UP000030416"/>
    </source>
</evidence>
<dbReference type="SUPFAM" id="SSF46785">
    <property type="entry name" value="Winged helix' DNA-binding domain"/>
    <property type="match status" value="1"/>
</dbReference>
<reference evidence="6 7" key="1">
    <citation type="submission" date="2014-02" db="EMBL/GenBank/DDBJ databases">
        <title>Draft genome sequence of Lysinibacillus manganicus DSM 26584T.</title>
        <authorList>
            <person name="Zhang F."/>
            <person name="Wang G."/>
            <person name="Zhang L."/>
        </authorList>
    </citation>
    <scope>NUCLEOTIDE SEQUENCE [LARGE SCALE GENOMIC DNA]</scope>
    <source>
        <strain evidence="6 7">DSM 26584</strain>
    </source>
</reference>
<dbReference type="InterPro" id="IPR036390">
    <property type="entry name" value="WH_DNA-bd_sf"/>
</dbReference>
<dbReference type="PANTHER" id="PTHR30126:SF40">
    <property type="entry name" value="HTH-TYPE TRANSCRIPTIONAL REGULATOR GLTR"/>
    <property type="match status" value="1"/>
</dbReference>
<evidence type="ECO:0000256" key="4">
    <source>
        <dbReference type="ARBA" id="ARBA00023163"/>
    </source>
</evidence>
<dbReference type="AlphaFoldDB" id="A0A0A3HYS6"/>
<dbReference type="Pfam" id="PF00126">
    <property type="entry name" value="HTH_1"/>
    <property type="match status" value="1"/>
</dbReference>
<dbReference type="PROSITE" id="PS50931">
    <property type="entry name" value="HTH_LYSR"/>
    <property type="match status" value="1"/>
</dbReference>
<dbReference type="CDD" id="cd05466">
    <property type="entry name" value="PBP2_LTTR_substrate"/>
    <property type="match status" value="1"/>
</dbReference>
<dbReference type="eggNOG" id="COG0583">
    <property type="taxonomic scope" value="Bacteria"/>
</dbReference>
<dbReference type="Pfam" id="PF03466">
    <property type="entry name" value="LysR_substrate"/>
    <property type="match status" value="1"/>
</dbReference>
<dbReference type="GO" id="GO:0000976">
    <property type="term" value="F:transcription cis-regulatory region binding"/>
    <property type="evidence" value="ECO:0007669"/>
    <property type="project" value="TreeGrafter"/>
</dbReference>
<keyword evidence="7" id="KW-1185">Reference proteome</keyword>
<dbReference type="STRING" id="1384049.CD29_14260"/>
<protein>
    <recommendedName>
        <fullName evidence="5">HTH lysR-type domain-containing protein</fullName>
    </recommendedName>
</protein>
<feature type="domain" description="HTH lysR-type" evidence="5">
    <location>
        <begin position="1"/>
        <end position="58"/>
    </location>
</feature>
<evidence type="ECO:0000256" key="2">
    <source>
        <dbReference type="ARBA" id="ARBA00023015"/>
    </source>
</evidence>
<comment type="similarity">
    <text evidence="1">Belongs to the LysR transcriptional regulatory family.</text>
</comment>
<evidence type="ECO:0000256" key="1">
    <source>
        <dbReference type="ARBA" id="ARBA00009437"/>
    </source>
</evidence>
<evidence type="ECO:0000313" key="6">
    <source>
        <dbReference type="EMBL" id="KGR77614.1"/>
    </source>
</evidence>
<organism evidence="6 7">
    <name type="scientific">Ureibacillus manganicus DSM 26584</name>
    <dbReference type="NCBI Taxonomy" id="1384049"/>
    <lineage>
        <taxon>Bacteria</taxon>
        <taxon>Bacillati</taxon>
        <taxon>Bacillota</taxon>
        <taxon>Bacilli</taxon>
        <taxon>Bacillales</taxon>
        <taxon>Caryophanaceae</taxon>
        <taxon>Ureibacillus</taxon>
    </lineage>
</organism>
<name>A0A0A3HYS6_9BACL</name>